<protein>
    <submittedName>
        <fullName evidence="1">Uncharacterized protein</fullName>
    </submittedName>
</protein>
<dbReference type="EMBL" id="CP001340">
    <property type="protein sequence ID" value="ACL94926.2"/>
    <property type="molecule type" value="Genomic_DNA"/>
</dbReference>
<dbReference type="OrthoDB" id="7190933at2"/>
<evidence type="ECO:0000313" key="1">
    <source>
        <dbReference type="EMBL" id="ACL94926.2"/>
    </source>
</evidence>
<proteinExistence type="predicted"/>
<accession>A0A0H3C852</accession>
<dbReference type="GeneID" id="7330195"/>
<dbReference type="AlphaFoldDB" id="A0A0H3C852"/>
<dbReference type="KEGG" id="ccs:CCNA_01461"/>
<dbReference type="RefSeq" id="YP_002516834.2">
    <property type="nucleotide sequence ID" value="NC_011916.1"/>
</dbReference>
<sequence>MSASFEDALECVLKGLEHPPAHGTDEDADFMIALALVLATPPAHDEEQPMAAPAALDDDLRRRLQALAQHRDFPNVFGDHPDGIGPTLGMDLSVKGQALRR</sequence>
<name>A0A0H3C852_CAUVN</name>
<dbReference type="RefSeq" id="WP_024265710.1">
    <property type="nucleotide sequence ID" value="NC_011916.1"/>
</dbReference>
<gene>
    <name evidence="1" type="ordered locus">CCNA_01461</name>
</gene>
<evidence type="ECO:0000313" key="2">
    <source>
        <dbReference type="Proteomes" id="UP000001364"/>
    </source>
</evidence>
<keyword evidence="2" id="KW-1185">Reference proteome</keyword>
<organism evidence="1 2">
    <name type="scientific">Caulobacter vibrioides (strain NA1000 / CB15N)</name>
    <name type="common">Caulobacter crescentus</name>
    <dbReference type="NCBI Taxonomy" id="565050"/>
    <lineage>
        <taxon>Bacteria</taxon>
        <taxon>Pseudomonadati</taxon>
        <taxon>Pseudomonadota</taxon>
        <taxon>Alphaproteobacteria</taxon>
        <taxon>Caulobacterales</taxon>
        <taxon>Caulobacteraceae</taxon>
        <taxon>Caulobacter</taxon>
    </lineage>
</organism>
<dbReference type="Proteomes" id="UP000001364">
    <property type="component" value="Chromosome"/>
</dbReference>
<reference evidence="1 2" key="1">
    <citation type="journal article" date="2010" name="J. Bacteriol.">
        <title>The genetic basis of laboratory adaptation in Caulobacter crescentus.</title>
        <authorList>
            <person name="Marks M.E."/>
            <person name="Castro-Rojas C.M."/>
            <person name="Teiling C."/>
            <person name="Du L."/>
            <person name="Kapatral V."/>
            <person name="Walunas T.L."/>
            <person name="Crosson S."/>
        </authorList>
    </citation>
    <scope>NUCLEOTIDE SEQUENCE [LARGE SCALE GENOMIC DNA]</scope>
    <source>
        <strain evidence="2">NA1000 / CB15N</strain>
    </source>
</reference>
<dbReference type="HOGENOM" id="CLU_2286416_0_0_5"/>